<dbReference type="OrthoDB" id="10263003at2759"/>
<keyword evidence="3" id="KW-0406">Ion transport</keyword>
<dbReference type="Gene3D" id="3.30.2320.30">
    <property type="entry name" value="ATP synthase, E subunit, C-terminal"/>
    <property type="match status" value="1"/>
</dbReference>
<dbReference type="Gene3D" id="6.10.250.1620">
    <property type="match status" value="1"/>
</dbReference>
<comment type="similarity">
    <text evidence="1">Belongs to the V-ATPase E subunit family.</text>
</comment>
<dbReference type="AlphaFoldDB" id="A0A177B6A9"/>
<dbReference type="GO" id="GO:0033178">
    <property type="term" value="C:proton-transporting two-sector ATPase complex, catalytic domain"/>
    <property type="evidence" value="ECO:0007669"/>
    <property type="project" value="InterPro"/>
</dbReference>
<comment type="caution">
    <text evidence="5">The sequence shown here is derived from an EMBL/GenBank/DDBJ whole genome shotgun (WGS) entry which is preliminary data.</text>
</comment>
<dbReference type="InterPro" id="IPR038495">
    <property type="entry name" value="ATPase_E_C"/>
</dbReference>
<dbReference type="Pfam" id="PF01991">
    <property type="entry name" value="vATP-synt_E"/>
    <property type="match status" value="1"/>
</dbReference>
<dbReference type="GO" id="GO:0046961">
    <property type="term" value="F:proton-transporting ATPase activity, rotational mechanism"/>
    <property type="evidence" value="ECO:0007669"/>
    <property type="project" value="InterPro"/>
</dbReference>
<protein>
    <submittedName>
        <fullName evidence="5">Vacuolar proton pump subunit E</fullName>
    </submittedName>
</protein>
<keyword evidence="6" id="KW-1185">Reference proteome</keyword>
<dbReference type="PANTHER" id="PTHR45715">
    <property type="entry name" value="ATPASE H+-TRANSPORTING V1 SUBUNIT E1A-RELATED"/>
    <property type="match status" value="1"/>
</dbReference>
<proteinExistence type="inferred from homology"/>
<evidence type="ECO:0000313" key="6">
    <source>
        <dbReference type="Proteomes" id="UP000078046"/>
    </source>
</evidence>
<organism evidence="5 6">
    <name type="scientific">Intoshia linei</name>
    <dbReference type="NCBI Taxonomy" id="1819745"/>
    <lineage>
        <taxon>Eukaryota</taxon>
        <taxon>Metazoa</taxon>
        <taxon>Spiralia</taxon>
        <taxon>Lophotrochozoa</taxon>
        <taxon>Mesozoa</taxon>
        <taxon>Orthonectida</taxon>
        <taxon>Rhopaluridae</taxon>
        <taxon>Intoshia</taxon>
    </lineage>
</organism>
<evidence type="ECO:0000256" key="3">
    <source>
        <dbReference type="ARBA" id="ARBA00023065"/>
    </source>
</evidence>
<sequence length="222" mass="25840">MALSDSGVEAQIQHMIAFIDQEAKEKVEEIETKTEEEFNIEKGKLIHDQRIKLIELYDKKERQYMLKKKIMESNLVNESRLTILETKQSVLEVKCLQEAREKLRQIIKQDKDKYDNILVSLTLQCLCTLIEKDVKIKCMERDLNVLKSKVEHIIQQFHEMSLFNVQIQFVDTFLSEDCIGGLIMTSNNGLISVDNTLEKKLNQTFQAIMPSLKQNLFSTNVV</sequence>
<keyword evidence="4" id="KW-0175">Coiled coil</keyword>
<accession>A0A177B6A9</accession>
<dbReference type="SUPFAM" id="SSF160527">
    <property type="entry name" value="V-type ATPase subunit E-like"/>
    <property type="match status" value="1"/>
</dbReference>
<reference evidence="5 6" key="1">
    <citation type="submission" date="2016-04" db="EMBL/GenBank/DDBJ databases">
        <title>The genome of Intoshia linei affirms orthonectids as highly simplified spiralians.</title>
        <authorList>
            <person name="Mikhailov K.V."/>
            <person name="Slusarev G.S."/>
            <person name="Nikitin M.A."/>
            <person name="Logacheva M.D."/>
            <person name="Penin A."/>
            <person name="Aleoshin V."/>
            <person name="Panchin Y.V."/>
        </authorList>
    </citation>
    <scope>NUCLEOTIDE SEQUENCE [LARGE SCALE GENOMIC DNA]</scope>
    <source>
        <strain evidence="5">Intl2013</strain>
        <tissue evidence="5">Whole animal</tissue>
    </source>
</reference>
<feature type="coiled-coil region" evidence="4">
    <location>
        <begin position="93"/>
        <end position="156"/>
    </location>
</feature>
<keyword evidence="2" id="KW-0813">Transport</keyword>
<evidence type="ECO:0000313" key="5">
    <source>
        <dbReference type="EMBL" id="OAF69183.1"/>
    </source>
</evidence>
<dbReference type="EMBL" id="LWCA01000322">
    <property type="protein sequence ID" value="OAF69183.1"/>
    <property type="molecule type" value="Genomic_DNA"/>
</dbReference>
<dbReference type="Proteomes" id="UP000078046">
    <property type="component" value="Unassembled WGS sequence"/>
</dbReference>
<name>A0A177B6A9_9BILA</name>
<evidence type="ECO:0000256" key="2">
    <source>
        <dbReference type="ARBA" id="ARBA00022448"/>
    </source>
</evidence>
<evidence type="ECO:0000256" key="1">
    <source>
        <dbReference type="ARBA" id="ARBA00005901"/>
    </source>
</evidence>
<gene>
    <name evidence="5" type="ORF">A3Q56_03059</name>
</gene>
<dbReference type="InterPro" id="IPR002842">
    <property type="entry name" value="ATPase_V1_Esu"/>
</dbReference>
<evidence type="ECO:0000256" key="4">
    <source>
        <dbReference type="SAM" id="Coils"/>
    </source>
</evidence>